<gene>
    <name evidence="2" type="ORF">GJV78_21590</name>
</gene>
<evidence type="ECO:0000313" key="2">
    <source>
        <dbReference type="EMBL" id="MTH48782.1"/>
    </source>
</evidence>
<evidence type="ECO:0000256" key="1">
    <source>
        <dbReference type="SAM" id="Phobius"/>
    </source>
</evidence>
<dbReference type="RefSeq" id="WP_167519699.1">
    <property type="nucleotide sequence ID" value="NZ_WMJZ01000058.1"/>
</dbReference>
<dbReference type="AlphaFoldDB" id="A0A6L6IPI5"/>
<name>A0A6L6IPI5_9ENTR</name>
<evidence type="ECO:0000313" key="3">
    <source>
        <dbReference type="Proteomes" id="UP000477739"/>
    </source>
</evidence>
<organism evidence="2 3">
    <name type="scientific">Intestinirhabdus alba</name>
    <dbReference type="NCBI Taxonomy" id="2899544"/>
    <lineage>
        <taxon>Bacteria</taxon>
        <taxon>Pseudomonadati</taxon>
        <taxon>Pseudomonadota</taxon>
        <taxon>Gammaproteobacteria</taxon>
        <taxon>Enterobacterales</taxon>
        <taxon>Enterobacteriaceae</taxon>
        <taxon>Intestinirhabdus</taxon>
    </lineage>
</organism>
<keyword evidence="3" id="KW-1185">Reference proteome</keyword>
<dbReference type="Proteomes" id="UP000477739">
    <property type="component" value="Unassembled WGS sequence"/>
</dbReference>
<dbReference type="EMBL" id="WMJZ01000058">
    <property type="protein sequence ID" value="MTH48782.1"/>
    <property type="molecule type" value="Genomic_DNA"/>
</dbReference>
<keyword evidence="1" id="KW-0812">Transmembrane</keyword>
<feature type="transmembrane region" description="Helical" evidence="1">
    <location>
        <begin position="327"/>
        <end position="352"/>
    </location>
</feature>
<dbReference type="CDD" id="cd14744">
    <property type="entry name" value="PAAR_CT_2"/>
    <property type="match status" value="1"/>
</dbReference>
<keyword evidence="1" id="KW-1133">Transmembrane helix</keyword>
<proteinExistence type="predicted"/>
<reference evidence="2 3" key="1">
    <citation type="submission" date="2019-11" db="EMBL/GenBank/DDBJ databases">
        <title>Escherichia alba sp. nov. isolated from the gut of plastic-eating superworms Zophobas atratus.</title>
        <authorList>
            <person name="Yang Y."/>
        </authorList>
    </citation>
    <scope>NUCLEOTIDE SEQUENCE [LARGE SCALE GENOMIC DNA]</scope>
    <source>
        <strain evidence="3">BIT-B35</strain>
    </source>
</reference>
<comment type="caution">
    <text evidence="2">The sequence shown here is derived from an EMBL/GenBank/DDBJ whole genome shotgun (WGS) entry which is preliminary data.</text>
</comment>
<protein>
    <submittedName>
        <fullName evidence="2">PAAR domain-containing protein</fullName>
    </submittedName>
</protein>
<sequence length="423" mass="45449">MAKGYYLVQGDRTSCGGRILEGSQDHTILGKAVARDRDKVSCGIFPGVFMIAGGIANDVVHGRMMAGTLDSISSCPCRSRFIPSMLQDTYEKVASSSAAAAGSATETAPVLPGYLTGEKSPSGHRPDYPVLRNTHDLPDERVRMLMKSNNHDVMLLTAEETVEVLQEWGWADVKAGWVSFTLSAPGQWIINYGVNGRDIVTASMLIQKLGSFGIRATHYVNHKGSELIKLTGYPGIRKVLNAPVFAARNPKMVDLGLGKYGGAGIAKNVVSSARLTFYVAAAYRILDFILNDETSLAEFMGSLATDVVKIGVASVVSWGAGMAAGAVFPFVIGPTVAVVAVGLGAALLLSWLDEKFGVTDKVIEYIEAAQQEFVQKAREMEEGIWDLGAMLAGRMLEKGARVVESEIRAFIRDSLRGITPRIL</sequence>
<dbReference type="Pfam" id="PF05488">
    <property type="entry name" value="PAAR_motif"/>
    <property type="match status" value="1"/>
</dbReference>
<accession>A0A6L6IPI5</accession>
<dbReference type="InterPro" id="IPR008727">
    <property type="entry name" value="PAAR_motif"/>
</dbReference>
<keyword evidence="1" id="KW-0472">Membrane</keyword>